<evidence type="ECO:0000313" key="2">
    <source>
        <dbReference type="EMBL" id="KAJ7628071.1"/>
    </source>
</evidence>
<keyword evidence="3" id="KW-1185">Reference proteome</keyword>
<feature type="transmembrane region" description="Helical" evidence="1">
    <location>
        <begin position="366"/>
        <end position="389"/>
    </location>
</feature>
<dbReference type="EMBL" id="JARKIE010000560">
    <property type="protein sequence ID" value="KAJ7628071.1"/>
    <property type="molecule type" value="Genomic_DNA"/>
</dbReference>
<keyword evidence="1" id="KW-1133">Transmembrane helix</keyword>
<evidence type="ECO:0000313" key="3">
    <source>
        <dbReference type="Proteomes" id="UP001221757"/>
    </source>
</evidence>
<proteinExistence type="predicted"/>
<feature type="transmembrane region" description="Helical" evidence="1">
    <location>
        <begin position="18"/>
        <end position="41"/>
    </location>
</feature>
<sequence>MLHFEYPLTKPFPRGWRYFLLAFALVSAAAFIAINVFLVGYDVVSITTTDSNFNSTKGAILPWTSDANLGCQPHQFQLGDTFRTNVSVFSYSIFDVVPSTLDTEASAIQGGFFYANNDLSSCDVVQYEIVIKPGDRLVTSTATIQCPSPLNFQAITSWSYSNHVMIGGLSAAMFPENSLARAITDGMNNISSEAYWDIYNGAYTTNITNGQTGLPQKIYKVVADGQPSCDTSPPFFCVIPTFTSYNAIGNTDLNIVGFTDILANLSSLYNVINVLYAAVRLDLGHWTADNLFTNTTSFNNLIAPSDIPANTVSTNNSLAFRSFASSKGMAYVNFTTPPSASTRTGAAVIQIPYTCNVMRRKSTGSFIVSVLSATISMFLAAWGAVGAILSAIARRRPAGNACGPATLEGHIIEDEHQAKATPLLHRSLNSY</sequence>
<comment type="caution">
    <text evidence="2">The sequence shown here is derived from an EMBL/GenBank/DDBJ whole genome shotgun (WGS) entry which is preliminary data.</text>
</comment>
<accession>A0AAD7BRK0</accession>
<gene>
    <name evidence="2" type="ORF">B0H17DRAFT_556149</name>
</gene>
<name>A0AAD7BRK0_MYCRO</name>
<protein>
    <submittedName>
        <fullName evidence="2">Uncharacterized protein</fullName>
    </submittedName>
</protein>
<organism evidence="2 3">
    <name type="scientific">Mycena rosella</name>
    <name type="common">Pink bonnet</name>
    <name type="synonym">Agaricus rosellus</name>
    <dbReference type="NCBI Taxonomy" id="1033263"/>
    <lineage>
        <taxon>Eukaryota</taxon>
        <taxon>Fungi</taxon>
        <taxon>Dikarya</taxon>
        <taxon>Basidiomycota</taxon>
        <taxon>Agaricomycotina</taxon>
        <taxon>Agaricomycetes</taxon>
        <taxon>Agaricomycetidae</taxon>
        <taxon>Agaricales</taxon>
        <taxon>Marasmiineae</taxon>
        <taxon>Mycenaceae</taxon>
        <taxon>Mycena</taxon>
    </lineage>
</organism>
<dbReference type="Proteomes" id="UP001221757">
    <property type="component" value="Unassembled WGS sequence"/>
</dbReference>
<keyword evidence="1" id="KW-0472">Membrane</keyword>
<evidence type="ECO:0000256" key="1">
    <source>
        <dbReference type="SAM" id="Phobius"/>
    </source>
</evidence>
<reference evidence="2" key="1">
    <citation type="submission" date="2023-03" db="EMBL/GenBank/DDBJ databases">
        <title>Massive genome expansion in bonnet fungi (Mycena s.s.) driven by repeated elements and novel gene families across ecological guilds.</title>
        <authorList>
            <consortium name="Lawrence Berkeley National Laboratory"/>
            <person name="Harder C.B."/>
            <person name="Miyauchi S."/>
            <person name="Viragh M."/>
            <person name="Kuo A."/>
            <person name="Thoen E."/>
            <person name="Andreopoulos B."/>
            <person name="Lu D."/>
            <person name="Skrede I."/>
            <person name="Drula E."/>
            <person name="Henrissat B."/>
            <person name="Morin E."/>
            <person name="Kohler A."/>
            <person name="Barry K."/>
            <person name="LaButti K."/>
            <person name="Morin E."/>
            <person name="Salamov A."/>
            <person name="Lipzen A."/>
            <person name="Mereny Z."/>
            <person name="Hegedus B."/>
            <person name="Baldrian P."/>
            <person name="Stursova M."/>
            <person name="Weitz H."/>
            <person name="Taylor A."/>
            <person name="Grigoriev I.V."/>
            <person name="Nagy L.G."/>
            <person name="Martin F."/>
            <person name="Kauserud H."/>
        </authorList>
    </citation>
    <scope>NUCLEOTIDE SEQUENCE</scope>
    <source>
        <strain evidence="2">CBHHK067</strain>
    </source>
</reference>
<keyword evidence="1" id="KW-0812">Transmembrane</keyword>
<dbReference type="AlphaFoldDB" id="A0AAD7BRK0"/>